<gene>
    <name evidence="2" type="ORF">ACHAWO_007503</name>
</gene>
<keyword evidence="3" id="KW-1185">Reference proteome</keyword>
<evidence type="ECO:0000256" key="1">
    <source>
        <dbReference type="SAM" id="SignalP"/>
    </source>
</evidence>
<sequence length="438" mass="49492">MKLPLHLLLLTPTTSLLPSITNLHHTPSRRVTPLHYKPTDEDNVWTVLANTERWISETLNKSNESAKKAKSMHFADDRTPDPMSADANAKAVDNPYARKEVSYSCETGDEICKVVGGIFKKVREARELGERNGNEHGGTLRQTNVVVIPNCAELADFQTFDKMVQAVNYARRTARDLNFRKDENDNNDWVVSINCAHLHPNYGEKTPEQQLEDMKEEDESGEVDLNLQEYKKRRNEARRSPYPSVIVEVMSTPSPDFTPPPMSFADPDGDLEYGEEEITSDDIARLNAIFNMRPEDATRDAGFYDALEEAFGDQHVRARTPLSMAQNWVLAIDPAFNEQTSTFTTSDTRHVDKAYEYVFNTLAMITAESPVKGQRSYIVLPEFLPNSSYSFDRFAGLVMDIIKSLPSMKDTLTISTFHPEHISAQEASPVPILVVTWN</sequence>
<protein>
    <submittedName>
        <fullName evidence="2">Uncharacterized protein</fullName>
    </submittedName>
</protein>
<comment type="caution">
    <text evidence="2">The sequence shown here is derived from an EMBL/GenBank/DDBJ whole genome shotgun (WGS) entry which is preliminary data.</text>
</comment>
<keyword evidence="1" id="KW-0732">Signal</keyword>
<organism evidence="2 3">
    <name type="scientific">Cyclotella atomus</name>
    <dbReference type="NCBI Taxonomy" id="382360"/>
    <lineage>
        <taxon>Eukaryota</taxon>
        <taxon>Sar</taxon>
        <taxon>Stramenopiles</taxon>
        <taxon>Ochrophyta</taxon>
        <taxon>Bacillariophyta</taxon>
        <taxon>Coscinodiscophyceae</taxon>
        <taxon>Thalassiosirophycidae</taxon>
        <taxon>Stephanodiscales</taxon>
        <taxon>Stephanodiscaceae</taxon>
        <taxon>Cyclotella</taxon>
    </lineage>
</organism>
<feature type="chain" id="PRO_5044770462" evidence="1">
    <location>
        <begin position="16"/>
        <end position="438"/>
    </location>
</feature>
<accession>A0ABD3P2N4</accession>
<proteinExistence type="predicted"/>
<evidence type="ECO:0000313" key="2">
    <source>
        <dbReference type="EMBL" id="KAL3782143.1"/>
    </source>
</evidence>
<dbReference type="EMBL" id="JALLPJ020000820">
    <property type="protein sequence ID" value="KAL3782143.1"/>
    <property type="molecule type" value="Genomic_DNA"/>
</dbReference>
<evidence type="ECO:0000313" key="3">
    <source>
        <dbReference type="Proteomes" id="UP001530400"/>
    </source>
</evidence>
<dbReference type="Proteomes" id="UP001530400">
    <property type="component" value="Unassembled WGS sequence"/>
</dbReference>
<reference evidence="2 3" key="1">
    <citation type="submission" date="2024-10" db="EMBL/GenBank/DDBJ databases">
        <title>Updated reference genomes for cyclostephanoid diatoms.</title>
        <authorList>
            <person name="Roberts W.R."/>
            <person name="Alverson A.J."/>
        </authorList>
    </citation>
    <scope>NUCLEOTIDE SEQUENCE [LARGE SCALE GENOMIC DNA]</scope>
    <source>
        <strain evidence="2 3">AJA010-31</strain>
    </source>
</reference>
<dbReference type="AlphaFoldDB" id="A0ABD3P2N4"/>
<name>A0ABD3P2N4_9STRA</name>
<feature type="signal peptide" evidence="1">
    <location>
        <begin position="1"/>
        <end position="15"/>
    </location>
</feature>